<protein>
    <submittedName>
        <fullName evidence="1">Uncharacterized protein</fullName>
    </submittedName>
</protein>
<comment type="caution">
    <text evidence="1">The sequence shown here is derived from an EMBL/GenBank/DDBJ whole genome shotgun (WGS) entry which is preliminary data.</text>
</comment>
<evidence type="ECO:0000313" key="1">
    <source>
        <dbReference type="EMBL" id="KAJ8683527.1"/>
    </source>
</evidence>
<organism evidence="1 2">
    <name type="scientific">Eretmocerus hayati</name>
    <dbReference type="NCBI Taxonomy" id="131215"/>
    <lineage>
        <taxon>Eukaryota</taxon>
        <taxon>Metazoa</taxon>
        <taxon>Ecdysozoa</taxon>
        <taxon>Arthropoda</taxon>
        <taxon>Hexapoda</taxon>
        <taxon>Insecta</taxon>
        <taxon>Pterygota</taxon>
        <taxon>Neoptera</taxon>
        <taxon>Endopterygota</taxon>
        <taxon>Hymenoptera</taxon>
        <taxon>Apocrita</taxon>
        <taxon>Proctotrupomorpha</taxon>
        <taxon>Chalcidoidea</taxon>
        <taxon>Aphelinidae</taxon>
        <taxon>Aphelininae</taxon>
        <taxon>Eretmocerus</taxon>
    </lineage>
</organism>
<reference evidence="1" key="1">
    <citation type="submission" date="2023-04" db="EMBL/GenBank/DDBJ databases">
        <title>A chromosome-level genome assembly of the parasitoid wasp Eretmocerus hayati.</title>
        <authorList>
            <person name="Zhong Y."/>
            <person name="Liu S."/>
            <person name="Liu Y."/>
        </authorList>
    </citation>
    <scope>NUCLEOTIDE SEQUENCE</scope>
    <source>
        <strain evidence="1">ZJU_SS_LIU_2023</strain>
    </source>
</reference>
<dbReference type="Proteomes" id="UP001239111">
    <property type="component" value="Chromosome 1"/>
</dbReference>
<evidence type="ECO:0000313" key="2">
    <source>
        <dbReference type="Proteomes" id="UP001239111"/>
    </source>
</evidence>
<gene>
    <name evidence="1" type="ORF">QAD02_019319</name>
</gene>
<accession>A0ACC2PJH8</accession>
<keyword evidence="2" id="KW-1185">Reference proteome</keyword>
<proteinExistence type="predicted"/>
<sequence>MTTLTPIPLITRLSSRVIRILGCNPGPMTLQGTNTYLVGTGHKRVLIDSGDVDTATEYTKLLRDVLVGEKATIEHLIVTHWHHDHIGGVPAVQNLLKTQDPKSGPATVWKFPRSLDDPGGEQEEESAGTWFQLVDEQCIEVEGAKLRPLHTPGHTTDHACLILEEESVLFSGDCVLGETSAVFEDLRSYLASLERIHSKSASKIYPGHGPVIDDPATKIGNYIRHRLEREQQVLNFLRQEGRSCSAEEIVNSMYTDIPGNLIPAATLNVNHHLEKLMKDGKVSHKNEKWTIVCEQKL</sequence>
<name>A0ACC2PJH8_9HYME</name>
<dbReference type="EMBL" id="CM056741">
    <property type="protein sequence ID" value="KAJ8683527.1"/>
    <property type="molecule type" value="Genomic_DNA"/>
</dbReference>